<keyword evidence="2" id="KW-1185">Reference proteome</keyword>
<dbReference type="RefSeq" id="WP_073453844.1">
    <property type="nucleotide sequence ID" value="NZ_FQYL01000012.1"/>
</dbReference>
<gene>
    <name evidence="1" type="ORF">SAMN05216246_11221</name>
</gene>
<dbReference type="EMBL" id="FQYL01000012">
    <property type="protein sequence ID" value="SHJ13290.1"/>
    <property type="molecule type" value="Genomic_DNA"/>
</dbReference>
<evidence type="ECO:0000313" key="2">
    <source>
        <dbReference type="Proteomes" id="UP000184390"/>
    </source>
</evidence>
<protein>
    <submittedName>
        <fullName evidence="1">Uncharacterized protein</fullName>
    </submittedName>
</protein>
<name>A0ABY1IGA9_9ACTO</name>
<comment type="caution">
    <text evidence="1">The sequence shown here is derived from an EMBL/GenBank/DDBJ whole genome shotgun (WGS) entry which is preliminary data.</text>
</comment>
<dbReference type="Proteomes" id="UP000184390">
    <property type="component" value="Unassembled WGS sequence"/>
</dbReference>
<accession>A0ABY1IGA9</accession>
<sequence>MSELRVGFEIVTITAGRAFVRDASTREPIVDLERADWEIGPGQWMALPGHVSGYANAGDRAARAVAWGRTRVEAANAALEALGAQAPRVHTTREDAVQREVIEVLAGVPGRYDTDAIADEVLTTTGSGTRYRWVLDETVDYWGAVARHALDDEAQD</sequence>
<organism evidence="1 2">
    <name type="scientific">Actinomyces denticolens</name>
    <dbReference type="NCBI Taxonomy" id="52767"/>
    <lineage>
        <taxon>Bacteria</taxon>
        <taxon>Bacillati</taxon>
        <taxon>Actinomycetota</taxon>
        <taxon>Actinomycetes</taxon>
        <taxon>Actinomycetales</taxon>
        <taxon>Actinomycetaceae</taxon>
        <taxon>Actinomyces</taxon>
    </lineage>
</organism>
<reference evidence="1 2" key="1">
    <citation type="submission" date="2016-11" db="EMBL/GenBank/DDBJ databases">
        <authorList>
            <person name="Varghese N."/>
            <person name="Submissions S."/>
        </authorList>
    </citation>
    <scope>NUCLEOTIDE SEQUENCE [LARGE SCALE GENOMIC DNA]</scope>
    <source>
        <strain evidence="1 2">PA</strain>
    </source>
</reference>
<proteinExistence type="predicted"/>
<evidence type="ECO:0000313" key="1">
    <source>
        <dbReference type="EMBL" id="SHJ13290.1"/>
    </source>
</evidence>